<dbReference type="InterPro" id="IPR004685">
    <property type="entry name" value="Brnchd-chn_aa_trnsp_Livcs"/>
</dbReference>
<feature type="transmembrane region" description="Helical" evidence="9">
    <location>
        <begin position="118"/>
        <end position="138"/>
    </location>
</feature>
<feature type="transmembrane region" description="Helical" evidence="9">
    <location>
        <begin position="150"/>
        <end position="169"/>
    </location>
</feature>
<dbReference type="RefSeq" id="WP_064357892.1">
    <property type="nucleotide sequence ID" value="NZ_CP073310.1"/>
</dbReference>
<comment type="function">
    <text evidence="9">Component of the transport system for branched-chain amino acids.</text>
</comment>
<feature type="transmembrane region" description="Helical" evidence="9">
    <location>
        <begin position="280"/>
        <end position="306"/>
    </location>
</feature>
<feature type="transmembrane region" description="Helical" evidence="9">
    <location>
        <begin position="410"/>
        <end position="427"/>
    </location>
</feature>
<evidence type="ECO:0000256" key="6">
    <source>
        <dbReference type="ARBA" id="ARBA00022970"/>
    </source>
</evidence>
<proteinExistence type="inferred from homology"/>
<dbReference type="AlphaFoldDB" id="A0AAW6NLN9"/>
<keyword evidence="8 9" id="KW-0472">Membrane</keyword>
<protein>
    <recommendedName>
        <fullName evidence="9">Branched-chain amino acid transport system carrier protein</fullName>
    </recommendedName>
</protein>
<reference evidence="10" key="1">
    <citation type="submission" date="2023-03" db="EMBL/GenBank/DDBJ databases">
        <title>A Study on Prevalence and Characterization of Enterobacter cloacae strains in China.</title>
        <authorList>
            <person name="Zheng Z."/>
        </authorList>
    </citation>
    <scope>NUCLEOTIDE SEQUENCE</scope>
    <source>
        <strain evidence="10">EC77</strain>
    </source>
</reference>
<organism evidence="10 11">
    <name type="scientific">Enterobacter cloacae</name>
    <dbReference type="NCBI Taxonomy" id="550"/>
    <lineage>
        <taxon>Bacteria</taxon>
        <taxon>Pseudomonadati</taxon>
        <taxon>Pseudomonadota</taxon>
        <taxon>Gammaproteobacteria</taxon>
        <taxon>Enterobacterales</taxon>
        <taxon>Enterobacteriaceae</taxon>
        <taxon>Enterobacter</taxon>
        <taxon>Enterobacter cloacae complex</taxon>
    </lineage>
</organism>
<evidence type="ECO:0000256" key="7">
    <source>
        <dbReference type="ARBA" id="ARBA00022989"/>
    </source>
</evidence>
<dbReference type="NCBIfam" id="TIGR00796">
    <property type="entry name" value="livcs"/>
    <property type="match status" value="1"/>
</dbReference>
<evidence type="ECO:0000256" key="8">
    <source>
        <dbReference type="ARBA" id="ARBA00023136"/>
    </source>
</evidence>
<evidence type="ECO:0000256" key="2">
    <source>
        <dbReference type="ARBA" id="ARBA00008540"/>
    </source>
</evidence>
<dbReference type="EMBL" id="JARJGR010000828">
    <property type="protein sequence ID" value="MDF3637115.1"/>
    <property type="molecule type" value="Genomic_DNA"/>
</dbReference>
<dbReference type="GO" id="GO:0015188">
    <property type="term" value="F:L-isoleucine transmembrane transporter activity"/>
    <property type="evidence" value="ECO:0007669"/>
    <property type="project" value="TreeGrafter"/>
</dbReference>
<dbReference type="Proteomes" id="UP001215180">
    <property type="component" value="Unassembled WGS sequence"/>
</dbReference>
<feature type="transmembrane region" description="Helical" evidence="9">
    <location>
        <begin position="12"/>
        <end position="35"/>
    </location>
</feature>
<dbReference type="PANTHER" id="PTHR30588:SF0">
    <property type="entry name" value="BRANCHED-CHAIN AMINO ACID PERMEASE BRNQ"/>
    <property type="match status" value="1"/>
</dbReference>
<keyword evidence="6 9" id="KW-0029">Amino-acid transport</keyword>
<comment type="similarity">
    <text evidence="2 9">Belongs to the branched chain amino acid transporter family.</text>
</comment>
<sequence>MKSELNIREMTALGFMAFALFLGAGNIIFPPFIGIQAGSNVWTAAAGFLLTGVGLPVLAIIALARAGGELGNIISPVGHVAGNLLIIACYLFIGPLFASPRTATVAYELGLAPLAGHSQSALVIYSFCYFTLAALISLFPGRLLESVGQVLAPLKIVALIVLCCAVFWLPDVPAPAPRNAFITSPFSGGIVNGYLTMDTLAGLAFGLVVVNAIRARGLHDRHHITRYTTRAGIIAGAGLAVAYLSLFTLGLKSVSLIPDAANGTEVLHAFVQHVFGDRGVLFLAVLMSLACIVTAIGLTCSCASYFSTLTPFGYKTLVIFFATLSFLVSCMGLNALIRISIPVLIMVYPPFITLIVCGFFKERLPEPVKVIAPATAVAFVCGVLDGLHAAGLTNWVPSVYLRLPLSDQQMSWLLPTAVVLLIGYFMSRIMRTPSILSGVKK</sequence>
<evidence type="ECO:0000313" key="10">
    <source>
        <dbReference type="EMBL" id="MDF3637115.1"/>
    </source>
</evidence>
<gene>
    <name evidence="10" type="primary">brnQ</name>
    <name evidence="10" type="ORF">P3S46_07860</name>
</gene>
<keyword evidence="3 9" id="KW-0813">Transport</keyword>
<evidence type="ECO:0000256" key="9">
    <source>
        <dbReference type="RuleBase" id="RU362122"/>
    </source>
</evidence>
<name>A0AAW6NLN9_ENTCL</name>
<feature type="transmembrane region" description="Helical" evidence="9">
    <location>
        <begin position="231"/>
        <end position="251"/>
    </location>
</feature>
<evidence type="ECO:0000256" key="4">
    <source>
        <dbReference type="ARBA" id="ARBA00022475"/>
    </source>
</evidence>
<feature type="transmembrane region" description="Helical" evidence="9">
    <location>
        <begin position="76"/>
        <end position="98"/>
    </location>
</feature>
<dbReference type="GO" id="GO:0005886">
    <property type="term" value="C:plasma membrane"/>
    <property type="evidence" value="ECO:0007669"/>
    <property type="project" value="UniProtKB-SubCell"/>
</dbReference>
<keyword evidence="7 9" id="KW-1133">Transmembrane helix</keyword>
<evidence type="ECO:0000256" key="3">
    <source>
        <dbReference type="ARBA" id="ARBA00022448"/>
    </source>
</evidence>
<feature type="transmembrane region" description="Helical" evidence="9">
    <location>
        <begin position="318"/>
        <end position="337"/>
    </location>
</feature>
<dbReference type="GO" id="GO:0015820">
    <property type="term" value="P:L-leucine transport"/>
    <property type="evidence" value="ECO:0007669"/>
    <property type="project" value="TreeGrafter"/>
</dbReference>
<dbReference type="Pfam" id="PF05525">
    <property type="entry name" value="Branch_AA_trans"/>
    <property type="match status" value="1"/>
</dbReference>
<comment type="caution">
    <text evidence="10">The sequence shown here is derived from an EMBL/GenBank/DDBJ whole genome shotgun (WGS) entry which is preliminary data.</text>
</comment>
<dbReference type="GO" id="GO:0015190">
    <property type="term" value="F:L-leucine transmembrane transporter activity"/>
    <property type="evidence" value="ECO:0007669"/>
    <property type="project" value="TreeGrafter"/>
</dbReference>
<dbReference type="GO" id="GO:0015818">
    <property type="term" value="P:isoleucine transport"/>
    <property type="evidence" value="ECO:0007669"/>
    <property type="project" value="TreeGrafter"/>
</dbReference>
<dbReference type="PANTHER" id="PTHR30588">
    <property type="entry name" value="BRANCHED-CHAIN AMINO ACID TRANSPORT SYSTEM 2 CARRIER PROTEIN"/>
    <property type="match status" value="1"/>
</dbReference>
<comment type="subcellular location">
    <subcellularLocation>
        <location evidence="9">Cell inner membrane</location>
        <topology evidence="9">Multi-pass membrane protein</topology>
    </subcellularLocation>
    <subcellularLocation>
        <location evidence="1">Cell membrane</location>
        <topology evidence="1">Multi-pass membrane protein</topology>
    </subcellularLocation>
</comment>
<keyword evidence="4" id="KW-1003">Cell membrane</keyword>
<feature type="transmembrane region" description="Helical" evidence="9">
    <location>
        <begin position="372"/>
        <end position="390"/>
    </location>
</feature>
<feature type="transmembrane region" description="Helical" evidence="9">
    <location>
        <begin position="343"/>
        <end position="360"/>
    </location>
</feature>
<feature type="transmembrane region" description="Helical" evidence="9">
    <location>
        <begin position="41"/>
        <end position="64"/>
    </location>
</feature>
<keyword evidence="5 9" id="KW-0812">Transmembrane</keyword>
<evidence type="ECO:0000256" key="1">
    <source>
        <dbReference type="ARBA" id="ARBA00004651"/>
    </source>
</evidence>
<evidence type="ECO:0000313" key="11">
    <source>
        <dbReference type="Proteomes" id="UP001215180"/>
    </source>
</evidence>
<feature type="transmembrane region" description="Helical" evidence="9">
    <location>
        <begin position="189"/>
        <end position="210"/>
    </location>
</feature>
<evidence type="ECO:0000256" key="5">
    <source>
        <dbReference type="ARBA" id="ARBA00022692"/>
    </source>
</evidence>
<accession>A0AAW6NLN9</accession>
<dbReference type="GO" id="GO:0005304">
    <property type="term" value="F:L-valine transmembrane transporter activity"/>
    <property type="evidence" value="ECO:0007669"/>
    <property type="project" value="TreeGrafter"/>
</dbReference>